<gene>
    <name evidence="1" type="ORF">DFR67_111214</name>
</gene>
<reference evidence="1 2" key="1">
    <citation type="submission" date="2018-06" db="EMBL/GenBank/DDBJ databases">
        <title>Genomic Encyclopedia of Type Strains, Phase IV (KMG-IV): sequencing the most valuable type-strain genomes for metagenomic binning, comparative biology and taxonomic classification.</title>
        <authorList>
            <person name="Goeker M."/>
        </authorList>
    </citation>
    <scope>NUCLEOTIDE SEQUENCE [LARGE SCALE GENOMIC DNA]</scope>
    <source>
        <strain evidence="1 2">DSM 45521</strain>
    </source>
</reference>
<proteinExistence type="predicted"/>
<evidence type="ECO:0000313" key="2">
    <source>
        <dbReference type="Proteomes" id="UP000247591"/>
    </source>
</evidence>
<sequence>MSPEAQELLDFEVRWYPLGGGPSQQIHERFGMSDRDYFIKINDLLETEPPETLSPVAVDKMRSVVRRRLWMAK</sequence>
<keyword evidence="2" id="KW-1185">Reference proteome</keyword>
<evidence type="ECO:0000313" key="1">
    <source>
        <dbReference type="EMBL" id="PYE15138.1"/>
    </source>
</evidence>
<dbReference type="Proteomes" id="UP000247591">
    <property type="component" value="Unassembled WGS sequence"/>
</dbReference>
<name>A0A318RFA5_WILLI</name>
<dbReference type="RefSeq" id="WP_110471129.1">
    <property type="nucleotide sequence ID" value="NZ_QJSP01000011.1"/>
</dbReference>
<dbReference type="Pfam" id="PF11662">
    <property type="entry name" value="DUF3263"/>
    <property type="match status" value="1"/>
</dbReference>
<dbReference type="InterPro" id="IPR021678">
    <property type="entry name" value="DUF3263"/>
</dbReference>
<dbReference type="OrthoDB" id="4564819at2"/>
<dbReference type="EMBL" id="QJSP01000011">
    <property type="protein sequence ID" value="PYE15138.1"/>
    <property type="molecule type" value="Genomic_DNA"/>
</dbReference>
<accession>A0A318RFA5</accession>
<organism evidence="1 2">
    <name type="scientific">Williamsia limnetica</name>
    <dbReference type="NCBI Taxonomy" id="882452"/>
    <lineage>
        <taxon>Bacteria</taxon>
        <taxon>Bacillati</taxon>
        <taxon>Actinomycetota</taxon>
        <taxon>Actinomycetes</taxon>
        <taxon>Mycobacteriales</taxon>
        <taxon>Nocardiaceae</taxon>
        <taxon>Williamsia</taxon>
    </lineage>
</organism>
<protein>
    <submittedName>
        <fullName evidence="1">Uncharacterized protein DUF3263</fullName>
    </submittedName>
</protein>
<dbReference type="AlphaFoldDB" id="A0A318RFA5"/>
<comment type="caution">
    <text evidence="1">The sequence shown here is derived from an EMBL/GenBank/DDBJ whole genome shotgun (WGS) entry which is preliminary data.</text>
</comment>